<gene>
    <name evidence="2" type="ORF">AOB46_06350</name>
</gene>
<dbReference type="EMBL" id="LJOD01000003">
    <property type="protein sequence ID" value="KPE51843.1"/>
    <property type="molecule type" value="Genomic_DNA"/>
</dbReference>
<protein>
    <submittedName>
        <fullName evidence="2">Uncharacterized protein</fullName>
    </submittedName>
</protein>
<reference evidence="2 3" key="1">
    <citation type="journal article" date="2015" name="Genom Data">
        <title>Draft genome sequence of a multidrug-resistant Chryseobacterium indologenes isolate from Malaysia.</title>
        <authorList>
            <person name="Yu C.Y."/>
            <person name="Ang G.Y."/>
            <person name="Cheng H.J."/>
            <person name="Cheong Y.M."/>
            <person name="Yin W.F."/>
            <person name="Chan K.G."/>
        </authorList>
    </citation>
    <scope>NUCLEOTIDE SEQUENCE [LARGE SCALE GENOMIC DNA]</scope>
    <source>
        <strain evidence="2 3">CI_885</strain>
    </source>
</reference>
<keyword evidence="1" id="KW-1133">Transmembrane helix</keyword>
<accession>A0A0N0IX05</accession>
<keyword evidence="1" id="KW-0812">Transmembrane</keyword>
<keyword evidence="1" id="KW-0472">Membrane</keyword>
<evidence type="ECO:0000313" key="2">
    <source>
        <dbReference type="EMBL" id="KPE51843.1"/>
    </source>
</evidence>
<name>A0A0N0IX05_CHRID</name>
<dbReference type="RefSeq" id="WP_062697437.1">
    <property type="nucleotide sequence ID" value="NZ_LJOD01000003.1"/>
</dbReference>
<organism evidence="2 3">
    <name type="scientific">Chryseobacterium indologenes</name>
    <name type="common">Flavobacterium indologenes</name>
    <dbReference type="NCBI Taxonomy" id="253"/>
    <lineage>
        <taxon>Bacteria</taxon>
        <taxon>Pseudomonadati</taxon>
        <taxon>Bacteroidota</taxon>
        <taxon>Flavobacteriia</taxon>
        <taxon>Flavobacteriales</taxon>
        <taxon>Weeksellaceae</taxon>
        <taxon>Chryseobacterium group</taxon>
        <taxon>Chryseobacterium</taxon>
    </lineage>
</organism>
<dbReference type="PATRIC" id="fig|253.9.peg.2940"/>
<evidence type="ECO:0000256" key="1">
    <source>
        <dbReference type="SAM" id="Phobius"/>
    </source>
</evidence>
<dbReference type="Proteomes" id="UP000037953">
    <property type="component" value="Unassembled WGS sequence"/>
</dbReference>
<evidence type="ECO:0000313" key="3">
    <source>
        <dbReference type="Proteomes" id="UP000037953"/>
    </source>
</evidence>
<comment type="caution">
    <text evidence="2">The sequence shown here is derived from an EMBL/GenBank/DDBJ whole genome shotgun (WGS) entry which is preliminary data.</text>
</comment>
<reference evidence="3" key="2">
    <citation type="submission" date="2015-09" db="EMBL/GenBank/DDBJ databases">
        <title>Draft genome sequence of a multidrug-resistant Chryseobacterium indologenes isolate from Malaysia.</title>
        <authorList>
            <person name="Yu C.Y."/>
            <person name="Ang G.Y."/>
            <person name="Chan K.-G."/>
        </authorList>
    </citation>
    <scope>NUCLEOTIDE SEQUENCE [LARGE SCALE GENOMIC DNA]</scope>
    <source>
        <strain evidence="3">CI_885</strain>
    </source>
</reference>
<sequence>MISVLIAVAIFFYYEKLAARFGKKKWLYGFAGVVLCFGLQFIFGLMYGMAGIILDPNHYSQDIDFHSFTLVNILSWIFSVIVALLGGWYLNRNWKKNR</sequence>
<proteinExistence type="predicted"/>
<dbReference type="AlphaFoldDB" id="A0A0N0IX05"/>
<dbReference type="OrthoDB" id="1449578at2"/>
<feature type="transmembrane region" description="Helical" evidence="1">
    <location>
        <begin position="26"/>
        <end position="50"/>
    </location>
</feature>
<feature type="transmembrane region" description="Helical" evidence="1">
    <location>
        <begin position="70"/>
        <end position="90"/>
    </location>
</feature>